<keyword evidence="3 4" id="KW-0131">Cell cycle</keyword>
<evidence type="ECO:0000256" key="2">
    <source>
        <dbReference type="ARBA" id="ARBA00023125"/>
    </source>
</evidence>
<dbReference type="InterPro" id="IPR003802">
    <property type="entry name" value="Sporulation_regulator_WhiA"/>
</dbReference>
<keyword evidence="8" id="KW-1185">Reference proteome</keyword>
<dbReference type="GO" id="GO:0043937">
    <property type="term" value="P:regulation of sporulation"/>
    <property type="evidence" value="ECO:0007669"/>
    <property type="project" value="InterPro"/>
</dbReference>
<dbReference type="Proteomes" id="UP000501060">
    <property type="component" value="Chromosome"/>
</dbReference>
<dbReference type="RefSeq" id="WP_169604982.1">
    <property type="nucleotide sequence ID" value="NZ_CP051481.1"/>
</dbReference>
<dbReference type="Pfam" id="PF02650">
    <property type="entry name" value="HTH_WhiA"/>
    <property type="match status" value="1"/>
</dbReference>
<name>A0A858U4G9_9MOLU</name>
<dbReference type="SUPFAM" id="SSF55608">
    <property type="entry name" value="Homing endonucleases"/>
    <property type="match status" value="1"/>
</dbReference>
<dbReference type="PANTHER" id="PTHR37307:SF1">
    <property type="entry name" value="CELL DIVISION PROTEIN WHIA-RELATED"/>
    <property type="match status" value="1"/>
</dbReference>
<dbReference type="KEGG" id="mphe:HGG69_01155"/>
<comment type="function">
    <text evidence="4">Involved in cell division and chromosome segregation.</text>
</comment>
<accession>A0A858U4G9</accession>
<proteinExistence type="inferred from homology"/>
<dbReference type="NCBIfam" id="TIGR00647">
    <property type="entry name" value="DNA_bind_WhiA"/>
    <property type="match status" value="1"/>
</dbReference>
<dbReference type="GO" id="GO:0003677">
    <property type="term" value="F:DNA binding"/>
    <property type="evidence" value="ECO:0007669"/>
    <property type="project" value="UniProtKB-UniRule"/>
</dbReference>
<dbReference type="Pfam" id="PF14527">
    <property type="entry name" value="LAGLIDADG_WhiA"/>
    <property type="match status" value="1"/>
</dbReference>
<feature type="domain" description="Sporulation regulator WhiA C-terminal" evidence="5">
    <location>
        <begin position="183"/>
        <end position="267"/>
    </location>
</feature>
<protein>
    <recommendedName>
        <fullName evidence="4">Probable cell division protein WhiA</fullName>
    </recommendedName>
</protein>
<evidence type="ECO:0000259" key="5">
    <source>
        <dbReference type="Pfam" id="PF02650"/>
    </source>
</evidence>
<dbReference type="InterPro" id="IPR039518">
    <property type="entry name" value="WhiA_LAGLIDADG_dom"/>
</dbReference>
<dbReference type="Gene3D" id="3.10.28.10">
    <property type="entry name" value="Homing endonucleases"/>
    <property type="match status" value="1"/>
</dbReference>
<evidence type="ECO:0000313" key="8">
    <source>
        <dbReference type="Proteomes" id="UP000501060"/>
    </source>
</evidence>
<dbReference type="InterPro" id="IPR023054">
    <property type="entry name" value="Sporulation_regulator_WhiA_C"/>
</dbReference>
<feature type="domain" description="WhiA LAGLIDADG-like" evidence="6">
    <location>
        <begin position="87"/>
        <end position="179"/>
    </location>
</feature>
<evidence type="ECO:0000256" key="4">
    <source>
        <dbReference type="HAMAP-Rule" id="MF_01420"/>
    </source>
</evidence>
<dbReference type="PANTHER" id="PTHR37307">
    <property type="entry name" value="CELL DIVISION PROTEIN WHIA-RELATED"/>
    <property type="match status" value="1"/>
</dbReference>
<dbReference type="EMBL" id="CP051481">
    <property type="protein sequence ID" value="QJG66931.1"/>
    <property type="molecule type" value="Genomic_DNA"/>
</dbReference>
<dbReference type="HAMAP" id="MF_01420">
    <property type="entry name" value="HTH_type_WhiA"/>
    <property type="match status" value="1"/>
</dbReference>
<evidence type="ECO:0000259" key="6">
    <source>
        <dbReference type="Pfam" id="PF14527"/>
    </source>
</evidence>
<dbReference type="InterPro" id="IPR027434">
    <property type="entry name" value="Homing_endonucl"/>
</dbReference>
<evidence type="ECO:0000256" key="1">
    <source>
        <dbReference type="ARBA" id="ARBA00022618"/>
    </source>
</evidence>
<gene>
    <name evidence="4 7" type="primary">whiA</name>
    <name evidence="7" type="ORF">HGG69_01155</name>
</gene>
<keyword evidence="2 4" id="KW-0238">DNA-binding</keyword>
<sequence length="276" mass="32722">MTFTQEIKDEIIKLKLTQRNIEEFIRGIIYSKNEHANIFLIINNADVLSYIKQALDLVLIKYEQPRKNGISFTVSKDFMNKRIKKQQDFFAGLFLVTGSVSDVNSTLYHLEIKVQNKLKADEIVKILSPYGLQFKYTKRKEYQILYIKKVEQICDFLKAIGAIESYFQFEKVKIERDMKNSTNRLINFDYYNLKKIAKVNVEFNKAYEWVINNKQEQNFTKEQMIVYKLKNEDLGSSLNDLVILLEEKGIKKSKSVIYYYIKKIIKFYNDNSLNKN</sequence>
<dbReference type="AlphaFoldDB" id="A0A858U4G9"/>
<organism evidence="7 8">
    <name type="scientific">Mycoplasma phocoenae</name>
    <dbReference type="NCBI Taxonomy" id="754517"/>
    <lineage>
        <taxon>Bacteria</taxon>
        <taxon>Bacillati</taxon>
        <taxon>Mycoplasmatota</taxon>
        <taxon>Mollicutes</taxon>
        <taxon>Mycoplasmataceae</taxon>
        <taxon>Mycoplasma</taxon>
    </lineage>
</organism>
<dbReference type="GO" id="GO:0051301">
    <property type="term" value="P:cell division"/>
    <property type="evidence" value="ECO:0007669"/>
    <property type="project" value="UniProtKB-UniRule"/>
</dbReference>
<evidence type="ECO:0000313" key="7">
    <source>
        <dbReference type="EMBL" id="QJG66931.1"/>
    </source>
</evidence>
<evidence type="ECO:0000256" key="3">
    <source>
        <dbReference type="ARBA" id="ARBA00023306"/>
    </source>
</evidence>
<keyword evidence="1 4" id="KW-0132">Cell division</keyword>
<comment type="similarity">
    <text evidence="4">Belongs to the WhiA family.</text>
</comment>
<reference evidence="7 8" key="1">
    <citation type="submission" date="2020-04" db="EMBL/GenBank/DDBJ databases">
        <title>Novel Mycoplasma species detected in Phocoena phocoena (harbor porpoise) from the USA.</title>
        <authorList>
            <person name="Volokhov D.V."/>
        </authorList>
    </citation>
    <scope>NUCLEOTIDE SEQUENCE [LARGE SCALE GENOMIC DNA]</scope>
    <source>
        <strain evidence="7 8">Phocoena C-264-GEN</strain>
    </source>
</reference>